<name>A0A2G3PP19_WILMA</name>
<feature type="region of interest" description="Disordered" evidence="1">
    <location>
        <begin position="252"/>
        <end position="276"/>
    </location>
</feature>
<sequence length="276" mass="29949">MDIDEVADELYGLDPSEFVETRKGRVTQARKEGDRELAAAIGKMRRPTLVAWVVNNFAREEPGQVEELLELGEALRDAQRHLSGDDLRALTTQRQRVIRAMARRAGELAAARGQQVSETAAREVGQSLHAALADPEIADLVRAGRLVTAASYSGMGPAGMTVVGGRSKPTTSEKKPDTTKQRADAQAEVDAAERAELEAREAVDAAQADAQEAADRVAELDSRIEDLRSQLSQAEQERQFAHKSERAAASNVTAAEHKAEHAQARLEAARKKLADI</sequence>
<gene>
    <name evidence="2" type="ORF">CSW57_07545</name>
</gene>
<dbReference type="EMBL" id="PEBD01000005">
    <property type="protein sequence ID" value="PHV67535.1"/>
    <property type="molecule type" value="Genomic_DNA"/>
</dbReference>
<evidence type="ECO:0000313" key="2">
    <source>
        <dbReference type="EMBL" id="PHV67535.1"/>
    </source>
</evidence>
<evidence type="ECO:0000313" key="3">
    <source>
        <dbReference type="Proteomes" id="UP000225108"/>
    </source>
</evidence>
<protein>
    <submittedName>
        <fullName evidence="2">Uncharacterized protein</fullName>
    </submittedName>
</protein>
<comment type="caution">
    <text evidence="2">The sequence shown here is derived from an EMBL/GenBank/DDBJ whole genome shotgun (WGS) entry which is preliminary data.</text>
</comment>
<feature type="compositionally biased region" description="Basic and acidic residues" evidence="1">
    <location>
        <begin position="171"/>
        <end position="203"/>
    </location>
</feature>
<proteinExistence type="predicted"/>
<organism evidence="2 3">
    <name type="scientific">Williamsia marianensis</name>
    <dbReference type="NCBI Taxonomy" id="85044"/>
    <lineage>
        <taxon>Bacteria</taxon>
        <taxon>Bacillati</taxon>
        <taxon>Actinomycetota</taxon>
        <taxon>Actinomycetes</taxon>
        <taxon>Mycobacteriales</taxon>
        <taxon>Nocardiaceae</taxon>
        <taxon>Williamsia</taxon>
    </lineage>
</organism>
<dbReference type="Proteomes" id="UP000225108">
    <property type="component" value="Unassembled WGS sequence"/>
</dbReference>
<dbReference type="RefSeq" id="WP_099382225.1">
    <property type="nucleotide sequence ID" value="NZ_PEBD01000005.1"/>
</dbReference>
<evidence type="ECO:0000256" key="1">
    <source>
        <dbReference type="SAM" id="MobiDB-lite"/>
    </source>
</evidence>
<feature type="region of interest" description="Disordered" evidence="1">
    <location>
        <begin position="154"/>
        <end position="221"/>
    </location>
</feature>
<feature type="compositionally biased region" description="Basic and acidic residues" evidence="1">
    <location>
        <begin position="255"/>
        <end position="276"/>
    </location>
</feature>
<accession>A0A2G3PP19</accession>
<dbReference type="AlphaFoldDB" id="A0A2G3PP19"/>
<reference evidence="2 3" key="1">
    <citation type="submission" date="2017-10" db="EMBL/GenBank/DDBJ databases">
        <title>The draft genome sequence of Williamsia sp. BULT 1.1 isolated from the semi-arid grassland soils from South Africa.</title>
        <authorList>
            <person name="Kabwe M.H."/>
            <person name="Govender N."/>
            <person name="Mutseka Lunga P."/>
            <person name="Vikram S."/>
            <person name="Makhalanyane T.P."/>
        </authorList>
    </citation>
    <scope>NUCLEOTIDE SEQUENCE [LARGE SCALE GENOMIC DNA]</scope>
    <source>
        <strain evidence="2 3">BULT 1.1</strain>
    </source>
</reference>